<protein>
    <recommendedName>
        <fullName evidence="3">Photosystem II protein I</fullName>
    </recommendedName>
</protein>
<evidence type="ECO:0008006" key="3">
    <source>
        <dbReference type="Google" id="ProtNLM"/>
    </source>
</evidence>
<dbReference type="EMBL" id="JBJXBP010000002">
    <property type="protein sequence ID" value="KAL3846080.1"/>
    <property type="molecule type" value="Genomic_DNA"/>
</dbReference>
<dbReference type="AlphaFoldDB" id="A0ABD3U9R8"/>
<dbReference type="Proteomes" id="UP001634393">
    <property type="component" value="Unassembled WGS sequence"/>
</dbReference>
<comment type="caution">
    <text evidence="1">The sequence shown here is derived from an EMBL/GenBank/DDBJ whole genome shotgun (WGS) entry which is preliminary data.</text>
</comment>
<proteinExistence type="predicted"/>
<evidence type="ECO:0000313" key="1">
    <source>
        <dbReference type="EMBL" id="KAL3846080.1"/>
    </source>
</evidence>
<evidence type="ECO:0000313" key="2">
    <source>
        <dbReference type="Proteomes" id="UP001634393"/>
    </source>
</evidence>
<reference evidence="1 2" key="1">
    <citation type="submission" date="2024-12" db="EMBL/GenBank/DDBJ databases">
        <title>The unique morphological basis and parallel evolutionary history of personate flowers in Penstemon.</title>
        <authorList>
            <person name="Depatie T.H."/>
            <person name="Wessinger C.A."/>
        </authorList>
    </citation>
    <scope>NUCLEOTIDE SEQUENCE [LARGE SCALE GENOMIC DNA]</scope>
    <source>
        <strain evidence="1">WTNN_2</strain>
        <tissue evidence="1">Leaf</tissue>
    </source>
</reference>
<accession>A0ABD3U9R8</accession>
<organism evidence="1 2">
    <name type="scientific">Penstemon smallii</name>
    <dbReference type="NCBI Taxonomy" id="265156"/>
    <lineage>
        <taxon>Eukaryota</taxon>
        <taxon>Viridiplantae</taxon>
        <taxon>Streptophyta</taxon>
        <taxon>Embryophyta</taxon>
        <taxon>Tracheophyta</taxon>
        <taxon>Spermatophyta</taxon>
        <taxon>Magnoliopsida</taxon>
        <taxon>eudicotyledons</taxon>
        <taxon>Gunneridae</taxon>
        <taxon>Pentapetalae</taxon>
        <taxon>asterids</taxon>
        <taxon>lamiids</taxon>
        <taxon>Lamiales</taxon>
        <taxon>Plantaginaceae</taxon>
        <taxon>Cheloneae</taxon>
        <taxon>Penstemon</taxon>
    </lineage>
</organism>
<keyword evidence="2" id="KW-1185">Reference proteome</keyword>
<sequence length="44" mass="5228">MIRGTKSGVYPTNNFYLVLKMDNYILRFFLFSCTNNFDDVLNIE</sequence>
<gene>
    <name evidence="1" type="ORF">ACJIZ3_003483</name>
</gene>
<name>A0ABD3U9R8_9LAMI</name>